<name>A0A9P5ZV85_PLEER</name>
<proteinExistence type="predicted"/>
<protein>
    <submittedName>
        <fullName evidence="1">Uncharacterized protein</fullName>
    </submittedName>
</protein>
<organism evidence="1 2">
    <name type="scientific">Pleurotus eryngii</name>
    <name type="common">Boletus of the steppes</name>
    <dbReference type="NCBI Taxonomy" id="5323"/>
    <lineage>
        <taxon>Eukaryota</taxon>
        <taxon>Fungi</taxon>
        <taxon>Dikarya</taxon>
        <taxon>Basidiomycota</taxon>
        <taxon>Agaricomycotina</taxon>
        <taxon>Agaricomycetes</taxon>
        <taxon>Agaricomycetidae</taxon>
        <taxon>Agaricales</taxon>
        <taxon>Pleurotineae</taxon>
        <taxon>Pleurotaceae</taxon>
        <taxon>Pleurotus</taxon>
    </lineage>
</organism>
<accession>A0A9P5ZV85</accession>
<dbReference type="AlphaFoldDB" id="A0A9P5ZV85"/>
<evidence type="ECO:0000313" key="2">
    <source>
        <dbReference type="Proteomes" id="UP000807025"/>
    </source>
</evidence>
<dbReference type="Proteomes" id="UP000807025">
    <property type="component" value="Unassembled WGS sequence"/>
</dbReference>
<keyword evidence="2" id="KW-1185">Reference proteome</keyword>
<comment type="caution">
    <text evidence="1">The sequence shown here is derived from an EMBL/GenBank/DDBJ whole genome shotgun (WGS) entry which is preliminary data.</text>
</comment>
<gene>
    <name evidence="1" type="ORF">BDN71DRAFT_1448828</name>
</gene>
<dbReference type="OrthoDB" id="5231159at2759"/>
<evidence type="ECO:0000313" key="1">
    <source>
        <dbReference type="EMBL" id="KAF9494480.1"/>
    </source>
</evidence>
<sequence>MSTFINVQTNPNPIAAVATTEGIQLNNQALQAGRVGNLQEAERLHLRAIKIKE</sequence>
<dbReference type="EMBL" id="MU154572">
    <property type="protein sequence ID" value="KAF9494480.1"/>
    <property type="molecule type" value="Genomic_DNA"/>
</dbReference>
<reference evidence="1" key="1">
    <citation type="submission" date="2020-11" db="EMBL/GenBank/DDBJ databases">
        <authorList>
            <consortium name="DOE Joint Genome Institute"/>
            <person name="Ahrendt S."/>
            <person name="Riley R."/>
            <person name="Andreopoulos W."/>
            <person name="Labutti K."/>
            <person name="Pangilinan J."/>
            <person name="Ruiz-Duenas F.J."/>
            <person name="Barrasa J.M."/>
            <person name="Sanchez-Garcia M."/>
            <person name="Camarero S."/>
            <person name="Miyauchi S."/>
            <person name="Serrano A."/>
            <person name="Linde D."/>
            <person name="Babiker R."/>
            <person name="Drula E."/>
            <person name="Ayuso-Fernandez I."/>
            <person name="Pacheco R."/>
            <person name="Padilla G."/>
            <person name="Ferreira P."/>
            <person name="Barriuso J."/>
            <person name="Kellner H."/>
            <person name="Castanera R."/>
            <person name="Alfaro M."/>
            <person name="Ramirez L."/>
            <person name="Pisabarro A.G."/>
            <person name="Kuo A."/>
            <person name="Tritt A."/>
            <person name="Lipzen A."/>
            <person name="He G."/>
            <person name="Yan M."/>
            <person name="Ng V."/>
            <person name="Cullen D."/>
            <person name="Martin F."/>
            <person name="Rosso M.-N."/>
            <person name="Henrissat B."/>
            <person name="Hibbett D."/>
            <person name="Martinez A.T."/>
            <person name="Grigoriev I.V."/>
        </authorList>
    </citation>
    <scope>NUCLEOTIDE SEQUENCE</scope>
    <source>
        <strain evidence="1">ATCC 90797</strain>
    </source>
</reference>